<dbReference type="InterPro" id="IPR002933">
    <property type="entry name" value="Peptidase_M20"/>
</dbReference>
<dbReference type="Gene3D" id="3.30.70.360">
    <property type="match status" value="1"/>
</dbReference>
<evidence type="ECO:0000256" key="3">
    <source>
        <dbReference type="PIRSR" id="PIRSR001235-1"/>
    </source>
</evidence>
<dbReference type="GO" id="GO:0016813">
    <property type="term" value="F:hydrolase activity, acting on carbon-nitrogen (but not peptide) bonds, in linear amidines"/>
    <property type="evidence" value="ECO:0007669"/>
    <property type="project" value="InterPro"/>
</dbReference>
<dbReference type="PANTHER" id="PTHR32494:SF5">
    <property type="entry name" value="ALLANTOATE AMIDOHYDROLASE"/>
    <property type="match status" value="1"/>
</dbReference>
<dbReference type="RefSeq" id="WP_303680548.1">
    <property type="nucleotide sequence ID" value="NZ_MNTG01000047.1"/>
</dbReference>
<dbReference type="Gene3D" id="3.40.630.10">
    <property type="entry name" value="Zn peptidases"/>
    <property type="match status" value="1"/>
</dbReference>
<feature type="binding site" evidence="3">
    <location>
        <position position="91"/>
    </location>
    <ligand>
        <name>Zn(2+)</name>
        <dbReference type="ChEBI" id="CHEBI:29105"/>
        <label>1</label>
    </ligand>
</feature>
<dbReference type="InterPro" id="IPR011650">
    <property type="entry name" value="Peptidase_M20_dimer"/>
</dbReference>
<feature type="binding site" evidence="4">
    <location>
        <position position="275"/>
    </location>
    <ligand>
        <name>allantoate</name>
        <dbReference type="ChEBI" id="CHEBI:17536"/>
    </ligand>
</feature>
<dbReference type="InterPro" id="IPR010158">
    <property type="entry name" value="Amidase_Cbmase"/>
</dbReference>
<dbReference type="Pfam" id="PF01546">
    <property type="entry name" value="Peptidase_M20"/>
    <property type="match status" value="1"/>
</dbReference>
<feature type="binding site" evidence="4">
    <location>
        <position position="214"/>
    </location>
    <ligand>
        <name>allantoate</name>
        <dbReference type="ChEBI" id="CHEBI:17536"/>
    </ligand>
</feature>
<dbReference type="PANTHER" id="PTHR32494">
    <property type="entry name" value="ALLANTOATE DEIMINASE-RELATED"/>
    <property type="match status" value="1"/>
</dbReference>
<evidence type="ECO:0000256" key="2">
    <source>
        <dbReference type="ARBA" id="ARBA00022801"/>
    </source>
</evidence>
<name>A0A1Q6R1N6_9FIRM</name>
<comment type="similarity">
    <text evidence="1">Belongs to the peptidase M20 family.</text>
</comment>
<dbReference type="AlphaFoldDB" id="A0A1Q6R1N6"/>
<dbReference type="PIRSF" id="PIRSF001235">
    <property type="entry name" value="Amidase_carbamoylase"/>
    <property type="match status" value="1"/>
</dbReference>
<reference evidence="6 7" key="1">
    <citation type="journal article" date="2016" name="Nat. Biotechnol.">
        <title>Measurement of bacterial replication rates in microbial communities.</title>
        <authorList>
            <person name="Brown C.T."/>
            <person name="Olm M.R."/>
            <person name="Thomas B.C."/>
            <person name="Banfield J.F."/>
        </authorList>
    </citation>
    <scope>NUCLEOTIDE SEQUENCE [LARGE SCALE GENOMIC DNA]</scope>
    <source>
        <strain evidence="6">46_33</strain>
    </source>
</reference>
<keyword evidence="3" id="KW-0862">Zinc</keyword>
<gene>
    <name evidence="6" type="ORF">BHW43_10855</name>
</gene>
<dbReference type="SUPFAM" id="SSF55031">
    <property type="entry name" value="Bacterial exopeptidase dimerisation domain"/>
    <property type="match status" value="1"/>
</dbReference>
<comment type="cofactor">
    <cofactor evidence="3">
        <name>Zn(2+)</name>
        <dbReference type="ChEBI" id="CHEBI:29105"/>
    </cofactor>
    <text evidence="3">Binds 2 Zn(2+) ions per subunit.</text>
</comment>
<feature type="binding site" evidence="3">
    <location>
        <position position="189"/>
    </location>
    <ligand>
        <name>Zn(2+)</name>
        <dbReference type="ChEBI" id="CHEBI:29105"/>
        <label>1</label>
    </ligand>
</feature>
<dbReference type="GO" id="GO:0046872">
    <property type="term" value="F:metal ion binding"/>
    <property type="evidence" value="ECO:0007669"/>
    <property type="project" value="UniProtKB-KW"/>
</dbReference>
<keyword evidence="3" id="KW-0479">Metal-binding</keyword>
<evidence type="ECO:0000259" key="5">
    <source>
        <dbReference type="Pfam" id="PF07687"/>
    </source>
</evidence>
<comment type="caution">
    <text evidence="6">The sequence shown here is derived from an EMBL/GenBank/DDBJ whole genome shotgun (WGS) entry which is preliminary data.</text>
</comment>
<feature type="binding site" evidence="3">
    <location>
        <position position="124"/>
    </location>
    <ligand>
        <name>Zn(2+)</name>
        <dbReference type="ChEBI" id="CHEBI:29105"/>
        <label>2</label>
    </ligand>
</feature>
<evidence type="ECO:0000256" key="1">
    <source>
        <dbReference type="ARBA" id="ARBA00006153"/>
    </source>
</evidence>
<dbReference type="CDD" id="cd03884">
    <property type="entry name" value="M20_bAS"/>
    <property type="match status" value="1"/>
</dbReference>
<feature type="binding site" evidence="3">
    <location>
        <position position="80"/>
    </location>
    <ligand>
        <name>Zn(2+)</name>
        <dbReference type="ChEBI" id="CHEBI:29105"/>
        <label>1</label>
    </ligand>
</feature>
<dbReference type="InterPro" id="IPR036264">
    <property type="entry name" value="Bact_exopeptidase_dim_dom"/>
</dbReference>
<protein>
    <submittedName>
        <fullName evidence="6">Zn-dependent hydrolase</fullName>
    </submittedName>
</protein>
<dbReference type="NCBIfam" id="TIGR01879">
    <property type="entry name" value="hydantase"/>
    <property type="match status" value="1"/>
</dbReference>
<evidence type="ECO:0000256" key="4">
    <source>
        <dbReference type="PIRSR" id="PIRSR001235-2"/>
    </source>
</evidence>
<dbReference type="EMBL" id="MNTG01000047">
    <property type="protein sequence ID" value="OLA36281.1"/>
    <property type="molecule type" value="Genomic_DNA"/>
</dbReference>
<dbReference type="STRING" id="626940.BHW43_10855"/>
<sequence>MLQVNHERVAKLLQGLAAFTDSEEGVTRLAYSPLDKKAQSWLLEQVQDLHLQIRTDAVGNVFLRRDGKQPQLPPVASGSHLDTVIHGGAYDGMCGVVGALEALYMLQDEELERSIEVIIFRAEESSRFGFATMGSKLLTGSAAPEQLNKGAKKGDISFIEALREWGCNPDAYRDAVIAPGSYKCFAELHIEQGKVLEQTQHQLGIVHNIAAPTRFKIHIKGVADHSGATPMGMRRDALVSAAKLILAVNEAAETEKANGSVGTVGVVDVEPGSINVVPGAVTLWVDVRGVDKASIARVLQSIREQAENVAVCDGVGVQLEMLTADSPVALDKALAAQSEAICTEKGFSFLHMNSGAGHDAMHMTKICPTTMLFIPCRAGISHNPAEYASTEDICRGIEVLAEVLRREAN</sequence>
<feature type="domain" description="Peptidase M20 dimerisation" evidence="5">
    <location>
        <begin position="214"/>
        <end position="310"/>
    </location>
</feature>
<feature type="binding site" evidence="3">
    <location>
        <position position="91"/>
    </location>
    <ligand>
        <name>Zn(2+)</name>
        <dbReference type="ChEBI" id="CHEBI:29105"/>
        <label>2</label>
    </ligand>
</feature>
<feature type="binding site" evidence="3">
    <location>
        <position position="382"/>
    </location>
    <ligand>
        <name>Zn(2+)</name>
        <dbReference type="ChEBI" id="CHEBI:29105"/>
        <label>2</label>
    </ligand>
</feature>
<accession>A0A1Q6R1N6</accession>
<evidence type="ECO:0000313" key="7">
    <source>
        <dbReference type="Proteomes" id="UP000186777"/>
    </source>
</evidence>
<dbReference type="Proteomes" id="UP000186777">
    <property type="component" value="Unassembled WGS sequence"/>
</dbReference>
<dbReference type="Pfam" id="PF07687">
    <property type="entry name" value="M20_dimer"/>
    <property type="match status" value="1"/>
</dbReference>
<keyword evidence="2 6" id="KW-0378">Hydrolase</keyword>
<feature type="binding site" evidence="4">
    <location>
        <position position="288"/>
    </location>
    <ligand>
        <name>allantoate</name>
        <dbReference type="ChEBI" id="CHEBI:17536"/>
    </ligand>
</feature>
<dbReference type="SUPFAM" id="SSF53187">
    <property type="entry name" value="Zn-dependent exopeptidases"/>
    <property type="match status" value="1"/>
</dbReference>
<evidence type="ECO:0000313" key="6">
    <source>
        <dbReference type="EMBL" id="OLA36281.1"/>
    </source>
</evidence>
<proteinExistence type="inferred from homology"/>
<dbReference type="NCBIfam" id="NF006771">
    <property type="entry name" value="PRK09290.1-5"/>
    <property type="match status" value="1"/>
</dbReference>
<organism evidence="6 7">
    <name type="scientific">Phascolarctobacterium succinatutens</name>
    <dbReference type="NCBI Taxonomy" id="626940"/>
    <lineage>
        <taxon>Bacteria</taxon>
        <taxon>Bacillati</taxon>
        <taxon>Bacillota</taxon>
        <taxon>Negativicutes</taxon>
        <taxon>Acidaminococcales</taxon>
        <taxon>Acidaminococcaceae</taxon>
        <taxon>Phascolarctobacterium</taxon>
    </lineage>
</organism>